<dbReference type="PaxDb" id="39947-A0A0P0WHU7"/>
<gene>
    <name evidence="1" type="ordered locus">Os05g0132300</name>
    <name evidence="1" type="ORF">OSNPB_050132300</name>
</gene>
<sequence>YRTPAHLVSISAAPLVTPACRPTTRPLTQSTSPLTLATTACVALAAPLSSRLRSWLTRSPHLLAPWRLCRTRRWR</sequence>
<reference evidence="1 2" key="2">
    <citation type="journal article" date="2013" name="Plant Cell Physiol.">
        <title>Rice Annotation Project Database (RAP-DB): an integrative and interactive database for rice genomics.</title>
        <authorList>
            <person name="Sakai H."/>
            <person name="Lee S.S."/>
            <person name="Tanaka T."/>
            <person name="Numa H."/>
            <person name="Kim J."/>
            <person name="Kawahara Y."/>
            <person name="Wakimoto H."/>
            <person name="Yang C.C."/>
            <person name="Iwamoto M."/>
            <person name="Abe T."/>
            <person name="Yamada Y."/>
            <person name="Muto A."/>
            <person name="Inokuchi H."/>
            <person name="Ikemura T."/>
            <person name="Matsumoto T."/>
            <person name="Sasaki T."/>
            <person name="Itoh T."/>
        </authorList>
    </citation>
    <scope>NUCLEOTIDE SEQUENCE [LARGE SCALE GENOMIC DNA]</scope>
    <source>
        <strain evidence="2">cv. Nipponbare</strain>
    </source>
</reference>
<accession>A0A0P0WHU7</accession>
<feature type="non-terminal residue" evidence="1">
    <location>
        <position position="1"/>
    </location>
</feature>
<reference evidence="1 2" key="3">
    <citation type="journal article" date="2013" name="Rice">
        <title>Improvement of the Oryza sativa Nipponbare reference genome using next generation sequence and optical map data.</title>
        <authorList>
            <person name="Kawahara Y."/>
            <person name="de la Bastide M."/>
            <person name="Hamilton J.P."/>
            <person name="Kanamori H."/>
            <person name="McCombie W.R."/>
            <person name="Ouyang S."/>
            <person name="Schwartz D.C."/>
            <person name="Tanaka T."/>
            <person name="Wu J."/>
            <person name="Zhou S."/>
            <person name="Childs K.L."/>
            <person name="Davidson R.M."/>
            <person name="Lin H."/>
            <person name="Quesada-Ocampo L."/>
            <person name="Vaillancourt B."/>
            <person name="Sakai H."/>
            <person name="Lee S.S."/>
            <person name="Kim J."/>
            <person name="Numa H."/>
            <person name="Itoh T."/>
            <person name="Buell C.R."/>
            <person name="Matsumoto T."/>
        </authorList>
    </citation>
    <scope>NUCLEOTIDE SEQUENCE [LARGE SCALE GENOMIC DNA]</scope>
    <source>
        <strain evidence="2">cv. Nipponbare</strain>
    </source>
</reference>
<dbReference type="Gramene" id="Os05t0132300-01">
    <property type="protein sequence ID" value="Os05t0132300-01"/>
    <property type="gene ID" value="Os05g0132300"/>
</dbReference>
<organism evidence="1 2">
    <name type="scientific">Oryza sativa subsp. japonica</name>
    <name type="common">Rice</name>
    <dbReference type="NCBI Taxonomy" id="39947"/>
    <lineage>
        <taxon>Eukaryota</taxon>
        <taxon>Viridiplantae</taxon>
        <taxon>Streptophyta</taxon>
        <taxon>Embryophyta</taxon>
        <taxon>Tracheophyta</taxon>
        <taxon>Spermatophyta</taxon>
        <taxon>Magnoliopsida</taxon>
        <taxon>Liliopsida</taxon>
        <taxon>Poales</taxon>
        <taxon>Poaceae</taxon>
        <taxon>BOP clade</taxon>
        <taxon>Oryzoideae</taxon>
        <taxon>Oryzeae</taxon>
        <taxon>Oryzinae</taxon>
        <taxon>Oryza</taxon>
        <taxon>Oryza sativa</taxon>
    </lineage>
</organism>
<evidence type="ECO:0000313" key="1">
    <source>
        <dbReference type="EMBL" id="BAS92124.1"/>
    </source>
</evidence>
<dbReference type="EMBL" id="AP014961">
    <property type="protein sequence ID" value="BAS92124.1"/>
    <property type="molecule type" value="Genomic_DNA"/>
</dbReference>
<dbReference type="Proteomes" id="UP000059680">
    <property type="component" value="Chromosome 5"/>
</dbReference>
<keyword evidence="2" id="KW-1185">Reference proteome</keyword>
<dbReference type="AlphaFoldDB" id="A0A0P0WHU7"/>
<proteinExistence type="predicted"/>
<evidence type="ECO:0000313" key="2">
    <source>
        <dbReference type="Proteomes" id="UP000059680"/>
    </source>
</evidence>
<protein>
    <submittedName>
        <fullName evidence="1">Os05g0132300 protein</fullName>
    </submittedName>
</protein>
<name>A0A0P0WHU7_ORYSJ</name>
<reference evidence="2" key="1">
    <citation type="journal article" date="2005" name="Nature">
        <title>The map-based sequence of the rice genome.</title>
        <authorList>
            <consortium name="International rice genome sequencing project (IRGSP)"/>
            <person name="Matsumoto T."/>
            <person name="Wu J."/>
            <person name="Kanamori H."/>
            <person name="Katayose Y."/>
            <person name="Fujisawa M."/>
            <person name="Namiki N."/>
            <person name="Mizuno H."/>
            <person name="Yamamoto K."/>
            <person name="Antonio B.A."/>
            <person name="Baba T."/>
            <person name="Sakata K."/>
            <person name="Nagamura Y."/>
            <person name="Aoki H."/>
            <person name="Arikawa K."/>
            <person name="Arita K."/>
            <person name="Bito T."/>
            <person name="Chiden Y."/>
            <person name="Fujitsuka N."/>
            <person name="Fukunaka R."/>
            <person name="Hamada M."/>
            <person name="Harada C."/>
            <person name="Hayashi A."/>
            <person name="Hijishita S."/>
            <person name="Honda M."/>
            <person name="Hosokawa S."/>
            <person name="Ichikawa Y."/>
            <person name="Idonuma A."/>
            <person name="Iijima M."/>
            <person name="Ikeda M."/>
            <person name="Ikeno M."/>
            <person name="Ito K."/>
            <person name="Ito S."/>
            <person name="Ito T."/>
            <person name="Ito Y."/>
            <person name="Ito Y."/>
            <person name="Iwabuchi A."/>
            <person name="Kamiya K."/>
            <person name="Karasawa W."/>
            <person name="Kurita K."/>
            <person name="Katagiri S."/>
            <person name="Kikuta A."/>
            <person name="Kobayashi H."/>
            <person name="Kobayashi N."/>
            <person name="Machita K."/>
            <person name="Maehara T."/>
            <person name="Masukawa M."/>
            <person name="Mizubayashi T."/>
            <person name="Mukai Y."/>
            <person name="Nagasaki H."/>
            <person name="Nagata Y."/>
            <person name="Naito S."/>
            <person name="Nakashima M."/>
            <person name="Nakama Y."/>
            <person name="Nakamichi Y."/>
            <person name="Nakamura M."/>
            <person name="Meguro A."/>
            <person name="Negishi M."/>
            <person name="Ohta I."/>
            <person name="Ohta T."/>
            <person name="Okamoto M."/>
            <person name="Ono N."/>
            <person name="Saji S."/>
            <person name="Sakaguchi M."/>
            <person name="Sakai K."/>
            <person name="Shibata M."/>
            <person name="Shimokawa T."/>
            <person name="Song J."/>
            <person name="Takazaki Y."/>
            <person name="Terasawa K."/>
            <person name="Tsugane M."/>
            <person name="Tsuji K."/>
            <person name="Ueda S."/>
            <person name="Waki K."/>
            <person name="Yamagata H."/>
            <person name="Yamamoto M."/>
            <person name="Yamamoto S."/>
            <person name="Yamane H."/>
            <person name="Yoshiki S."/>
            <person name="Yoshihara R."/>
            <person name="Yukawa K."/>
            <person name="Zhong H."/>
            <person name="Yano M."/>
            <person name="Yuan Q."/>
            <person name="Ouyang S."/>
            <person name="Liu J."/>
            <person name="Jones K.M."/>
            <person name="Gansberger K."/>
            <person name="Moffat K."/>
            <person name="Hill J."/>
            <person name="Bera J."/>
            <person name="Fadrosh D."/>
            <person name="Jin S."/>
            <person name="Johri S."/>
            <person name="Kim M."/>
            <person name="Overton L."/>
            <person name="Reardon M."/>
            <person name="Tsitrin T."/>
            <person name="Vuong H."/>
            <person name="Weaver B."/>
            <person name="Ciecko A."/>
            <person name="Tallon L."/>
            <person name="Jackson J."/>
            <person name="Pai G."/>
            <person name="Aken S.V."/>
            <person name="Utterback T."/>
            <person name="Reidmuller S."/>
            <person name="Feldblyum T."/>
            <person name="Hsiao J."/>
            <person name="Zismann V."/>
            <person name="Iobst S."/>
            <person name="de Vazeille A.R."/>
            <person name="Buell C.R."/>
            <person name="Ying K."/>
            <person name="Li Y."/>
            <person name="Lu T."/>
            <person name="Huang Y."/>
            <person name="Zhao Q."/>
            <person name="Feng Q."/>
            <person name="Zhang L."/>
            <person name="Zhu J."/>
            <person name="Weng Q."/>
            <person name="Mu J."/>
            <person name="Lu Y."/>
            <person name="Fan D."/>
            <person name="Liu Y."/>
            <person name="Guan J."/>
            <person name="Zhang Y."/>
            <person name="Yu S."/>
            <person name="Liu X."/>
            <person name="Zhang Y."/>
            <person name="Hong G."/>
            <person name="Han B."/>
            <person name="Choisne N."/>
            <person name="Demange N."/>
            <person name="Orjeda G."/>
            <person name="Samain S."/>
            <person name="Cattolico L."/>
            <person name="Pelletier E."/>
            <person name="Couloux A."/>
            <person name="Segurens B."/>
            <person name="Wincker P."/>
            <person name="D'Hont A."/>
            <person name="Scarpelli C."/>
            <person name="Weissenbach J."/>
            <person name="Salanoubat M."/>
            <person name="Quetier F."/>
            <person name="Yu Y."/>
            <person name="Kim H.R."/>
            <person name="Rambo T."/>
            <person name="Currie J."/>
            <person name="Collura K."/>
            <person name="Luo M."/>
            <person name="Yang T."/>
            <person name="Ammiraju J.S.S."/>
            <person name="Engler F."/>
            <person name="Soderlund C."/>
            <person name="Wing R.A."/>
            <person name="Palmer L.E."/>
            <person name="de la Bastide M."/>
            <person name="Spiegel L."/>
            <person name="Nascimento L."/>
            <person name="Zutavern T."/>
            <person name="O'Shaughnessy A."/>
            <person name="Dike S."/>
            <person name="Dedhia N."/>
            <person name="Preston R."/>
            <person name="Balija V."/>
            <person name="McCombie W.R."/>
            <person name="Chow T."/>
            <person name="Chen H."/>
            <person name="Chung M."/>
            <person name="Chen C."/>
            <person name="Shaw J."/>
            <person name="Wu H."/>
            <person name="Hsiao K."/>
            <person name="Chao Y."/>
            <person name="Chu M."/>
            <person name="Cheng C."/>
            <person name="Hour A."/>
            <person name="Lee P."/>
            <person name="Lin S."/>
            <person name="Lin Y."/>
            <person name="Liou J."/>
            <person name="Liu S."/>
            <person name="Hsing Y."/>
            <person name="Raghuvanshi S."/>
            <person name="Mohanty A."/>
            <person name="Bharti A.K."/>
            <person name="Gaur A."/>
            <person name="Gupta V."/>
            <person name="Kumar D."/>
            <person name="Ravi V."/>
            <person name="Vij S."/>
            <person name="Kapur A."/>
            <person name="Khurana P."/>
            <person name="Khurana P."/>
            <person name="Khurana J.P."/>
            <person name="Tyagi A.K."/>
            <person name="Gaikwad K."/>
            <person name="Singh A."/>
            <person name="Dalal V."/>
            <person name="Srivastava S."/>
            <person name="Dixit A."/>
            <person name="Pal A.K."/>
            <person name="Ghazi I.A."/>
            <person name="Yadav M."/>
            <person name="Pandit A."/>
            <person name="Bhargava A."/>
            <person name="Sureshbabu K."/>
            <person name="Batra K."/>
            <person name="Sharma T.R."/>
            <person name="Mohapatra T."/>
            <person name="Singh N.K."/>
            <person name="Messing J."/>
            <person name="Nelson A.B."/>
            <person name="Fuks G."/>
            <person name="Kavchok S."/>
            <person name="Keizer G."/>
            <person name="Linton E."/>
            <person name="Llaca V."/>
            <person name="Song R."/>
            <person name="Tanyolac B."/>
            <person name="Young S."/>
            <person name="Ho-Il K."/>
            <person name="Hahn J.H."/>
            <person name="Sangsakoo G."/>
            <person name="Vanavichit A."/>
            <person name="de Mattos Luiz.A.T."/>
            <person name="Zimmer P.D."/>
            <person name="Malone G."/>
            <person name="Dellagostin O."/>
            <person name="de Oliveira A.C."/>
            <person name="Bevan M."/>
            <person name="Bancroft I."/>
            <person name="Minx P."/>
            <person name="Cordum H."/>
            <person name="Wilson R."/>
            <person name="Cheng Z."/>
            <person name="Jin W."/>
            <person name="Jiang J."/>
            <person name="Leong S.A."/>
            <person name="Iwama H."/>
            <person name="Gojobori T."/>
            <person name="Itoh T."/>
            <person name="Niimura Y."/>
            <person name="Fujii Y."/>
            <person name="Habara T."/>
            <person name="Sakai H."/>
            <person name="Sato Y."/>
            <person name="Wilson G."/>
            <person name="Kumar K."/>
            <person name="McCouch S."/>
            <person name="Juretic N."/>
            <person name="Hoen D."/>
            <person name="Wright S."/>
            <person name="Bruskiewich R."/>
            <person name="Bureau T."/>
            <person name="Miyao A."/>
            <person name="Hirochika H."/>
            <person name="Nishikawa T."/>
            <person name="Kadowaki K."/>
            <person name="Sugiura M."/>
            <person name="Burr B."/>
            <person name="Sasaki T."/>
        </authorList>
    </citation>
    <scope>NUCLEOTIDE SEQUENCE [LARGE SCALE GENOMIC DNA]</scope>
    <source>
        <strain evidence="2">cv. Nipponbare</strain>
    </source>
</reference>
<dbReference type="InParanoid" id="A0A0P0WHU7"/>